<evidence type="ECO:0000313" key="4">
    <source>
        <dbReference type="Proteomes" id="UP000297014"/>
    </source>
</evidence>
<protein>
    <submittedName>
        <fullName evidence="1">Uncharacterized protein</fullName>
    </submittedName>
</protein>
<accession>A0A094WRG1</accession>
<proteinExistence type="predicted"/>
<dbReference type="RefSeq" id="WP_003323716.1">
    <property type="nucleotide sequence ID" value="NZ_ALPT02000007.1"/>
</dbReference>
<dbReference type="AlphaFoldDB" id="A0A094WRG1"/>
<gene>
    <name evidence="2" type="ORF">AJ85_17895</name>
    <name evidence="1" type="ORF">BALCAV_0203195</name>
</gene>
<comment type="caution">
    <text evidence="1">The sequence shown here is derived from an EMBL/GenBank/DDBJ whole genome shotgun (WGS) entry which is preliminary data.</text>
</comment>
<evidence type="ECO:0000313" key="3">
    <source>
        <dbReference type="Proteomes" id="UP000002754"/>
    </source>
</evidence>
<dbReference type="Proteomes" id="UP000002754">
    <property type="component" value="Unassembled WGS sequence"/>
</dbReference>
<evidence type="ECO:0000313" key="1">
    <source>
        <dbReference type="EMBL" id="KGA98643.1"/>
    </source>
</evidence>
<sequence>MDVRPIPITLVDHEAIEAFDCNDANVNNFFHEEAQRMHHSNLVKKDNEFIIMAYKMSSDIA</sequence>
<dbReference type="Proteomes" id="UP000297014">
    <property type="component" value="Unassembled WGS sequence"/>
</dbReference>
<name>A0A094WRG1_ALKAL</name>
<reference evidence="1 3" key="1">
    <citation type="journal article" date="2014" name="Genome Announc.">
        <title>Draft Genome Sequence of Bacillus alcalophilus AV1934, a Classic Alkaliphile Isolated from Human Feces in 1934.</title>
        <authorList>
            <person name="Attie O."/>
            <person name="Jayaprakash A."/>
            <person name="Shah H."/>
            <person name="Paulsen I.T."/>
            <person name="Morino M."/>
            <person name="Takahashi Y."/>
            <person name="Narumi I."/>
            <person name="Sachidanandam R."/>
            <person name="Satoh K."/>
            <person name="Ito M."/>
            <person name="Krulwich T.A."/>
        </authorList>
    </citation>
    <scope>NUCLEOTIDE SEQUENCE [LARGE SCALE GENOMIC DNA]</scope>
    <source>
        <strain evidence="1 3">AV1934</strain>
    </source>
</reference>
<organism evidence="1 3">
    <name type="scientific">Alkalihalobacillus alcalophilus ATCC 27647 = CGMCC 1.3604</name>
    <dbReference type="NCBI Taxonomy" id="1218173"/>
    <lineage>
        <taxon>Bacteria</taxon>
        <taxon>Bacillati</taxon>
        <taxon>Bacillota</taxon>
        <taxon>Bacilli</taxon>
        <taxon>Bacillales</taxon>
        <taxon>Bacillaceae</taxon>
        <taxon>Alkalihalobacillus</taxon>
    </lineage>
</organism>
<dbReference type="EMBL" id="ALPT02000007">
    <property type="protein sequence ID" value="KGA98643.1"/>
    <property type="molecule type" value="Genomic_DNA"/>
</dbReference>
<keyword evidence="3" id="KW-1185">Reference proteome</keyword>
<reference evidence="2 4" key="2">
    <citation type="submission" date="2014-01" db="EMBL/GenBank/DDBJ databases">
        <title>Draft genome sequencing of Bacillus alcalophilus CGMCC 1.3604.</title>
        <authorList>
            <person name="Yang J."/>
            <person name="Diao L."/>
            <person name="Yang S."/>
        </authorList>
    </citation>
    <scope>NUCLEOTIDE SEQUENCE [LARGE SCALE GENOMIC DNA]</scope>
    <source>
        <strain evidence="2 4">CGMCC 1.3604</strain>
    </source>
</reference>
<evidence type="ECO:0000313" key="2">
    <source>
        <dbReference type="EMBL" id="THG89408.1"/>
    </source>
</evidence>
<dbReference type="EMBL" id="JALP01000235">
    <property type="protein sequence ID" value="THG89408.1"/>
    <property type="molecule type" value="Genomic_DNA"/>
</dbReference>